<evidence type="ECO:0000256" key="6">
    <source>
        <dbReference type="ARBA" id="ARBA00023172"/>
    </source>
</evidence>
<keyword evidence="7" id="KW-0229">DNA integration</keyword>
<evidence type="ECO:0000256" key="5">
    <source>
        <dbReference type="ARBA" id="ARBA00023125"/>
    </source>
</evidence>
<comment type="similarity">
    <text evidence="1">Belongs to the 'phage' integrase family.</text>
</comment>
<sequence length="379" mass="42772">MGKKRGNGEGSIYYSASRKTYVGQIILCGKRRSVYGKTKKEVASKLKKLETEAQGGYLAEKTDYTVAELIRELIDDDYAMGVTGNNSYLRKLETLKRIETKSIGKTKIEKATEKGIKDFLIAESRICSTSTLSKTYALLKRCFKEAEKRKYIANSPLTMNCPKSRLPTVKVRALTLQEQKRLLSYLHSNKTKYGAQMEIMMLTGMRMGEINALKLSDIDLNGKRLFVNRTVTVDENNRPVLGETTKTYAGIREVCLTPAVLTIVKKSILEQAPNPQNLLFCDKEQRPFSTSQVNSAFMRIVQTRTIIDTNVPGKVSLHSLRHTYATRCIESGMPPEVLQKILGHTDVSITINTYCDVFDDFKQQHIDTATAYFERVGIM</sequence>
<dbReference type="PANTHER" id="PTHR30349">
    <property type="entry name" value="PHAGE INTEGRASE-RELATED"/>
    <property type="match status" value="1"/>
</dbReference>
<evidence type="ECO:0000259" key="8">
    <source>
        <dbReference type="PROSITE" id="PS51898"/>
    </source>
</evidence>
<name>A0A8S5TLB0_9CAUD</name>
<dbReference type="GO" id="GO:0006310">
    <property type="term" value="P:DNA recombination"/>
    <property type="evidence" value="ECO:0007669"/>
    <property type="project" value="UniProtKB-KW"/>
</dbReference>
<dbReference type="PANTHER" id="PTHR30349:SF41">
    <property type="entry name" value="INTEGRASE_RECOMBINASE PROTEIN MJ0367-RELATED"/>
    <property type="match status" value="1"/>
</dbReference>
<keyword evidence="7" id="KW-1160">Virus entry into host cell</keyword>
<dbReference type="CDD" id="cd01189">
    <property type="entry name" value="INT_ICEBs1_C_like"/>
    <property type="match status" value="1"/>
</dbReference>
<dbReference type="Gene3D" id="1.10.150.130">
    <property type="match status" value="1"/>
</dbReference>
<dbReference type="InterPro" id="IPR013762">
    <property type="entry name" value="Integrase-like_cat_sf"/>
</dbReference>
<dbReference type="Pfam" id="PF00589">
    <property type="entry name" value="Phage_integrase"/>
    <property type="match status" value="1"/>
</dbReference>
<reference evidence="9" key="1">
    <citation type="journal article" date="2021" name="Proc. Natl. Acad. Sci. U.S.A.">
        <title>A Catalog of Tens of Thousands of Viruses from Human Metagenomes Reveals Hidden Associations with Chronic Diseases.</title>
        <authorList>
            <person name="Tisza M.J."/>
            <person name="Buck C.B."/>
        </authorList>
    </citation>
    <scope>NUCLEOTIDE SEQUENCE</scope>
    <source>
        <strain evidence="9">CtTIi48</strain>
    </source>
</reference>
<dbReference type="InterPro" id="IPR011010">
    <property type="entry name" value="DNA_brk_join_enz"/>
</dbReference>
<evidence type="ECO:0000313" key="9">
    <source>
        <dbReference type="EMBL" id="DAF64110.1"/>
    </source>
</evidence>
<evidence type="ECO:0000256" key="4">
    <source>
        <dbReference type="ARBA" id="ARBA00022801"/>
    </source>
</evidence>
<evidence type="ECO:0000256" key="3">
    <source>
        <dbReference type="ARBA" id="ARBA00022679"/>
    </source>
</evidence>
<dbReference type="GO" id="GO:0015074">
    <property type="term" value="P:DNA integration"/>
    <property type="evidence" value="ECO:0007669"/>
    <property type="project" value="InterPro"/>
</dbReference>
<dbReference type="GO" id="GO:0003677">
    <property type="term" value="F:DNA binding"/>
    <property type="evidence" value="ECO:0007669"/>
    <property type="project" value="UniProtKB-KW"/>
</dbReference>
<dbReference type="GO" id="GO:0075713">
    <property type="term" value="P:establishment of integrated proviral latency"/>
    <property type="evidence" value="ECO:0007669"/>
    <property type="project" value="UniProtKB-KW"/>
</dbReference>
<dbReference type="InterPro" id="IPR050090">
    <property type="entry name" value="Tyrosine_recombinase_XerCD"/>
</dbReference>
<protein>
    <recommendedName>
        <fullName evidence="2">Integrase</fullName>
    </recommendedName>
</protein>
<dbReference type="GO" id="GO:0044826">
    <property type="term" value="P:viral genome integration into host DNA"/>
    <property type="evidence" value="ECO:0007669"/>
    <property type="project" value="UniProtKB-KW"/>
</dbReference>
<keyword evidence="7" id="KW-1179">Viral genome integration</keyword>
<dbReference type="Gene3D" id="1.10.443.10">
    <property type="entry name" value="Intergrase catalytic core"/>
    <property type="match status" value="1"/>
</dbReference>
<dbReference type="EMBL" id="BK032851">
    <property type="protein sequence ID" value="DAF64110.1"/>
    <property type="molecule type" value="Genomic_DNA"/>
</dbReference>
<keyword evidence="6" id="KW-0233">DNA recombination</keyword>
<dbReference type="GO" id="GO:0016787">
    <property type="term" value="F:hydrolase activity"/>
    <property type="evidence" value="ECO:0007669"/>
    <property type="project" value="UniProtKB-KW"/>
</dbReference>
<keyword evidence="5" id="KW-0238">DNA-binding</keyword>
<feature type="domain" description="Tyr recombinase" evidence="8">
    <location>
        <begin position="169"/>
        <end position="367"/>
    </location>
</feature>
<evidence type="ECO:0000256" key="1">
    <source>
        <dbReference type="ARBA" id="ARBA00008857"/>
    </source>
</evidence>
<keyword evidence="4" id="KW-0378">Hydrolase</keyword>
<dbReference type="GO" id="GO:0016740">
    <property type="term" value="F:transferase activity"/>
    <property type="evidence" value="ECO:0007669"/>
    <property type="project" value="UniProtKB-KW"/>
</dbReference>
<keyword evidence="3" id="KW-0808">Transferase</keyword>
<dbReference type="InterPro" id="IPR010998">
    <property type="entry name" value="Integrase_recombinase_N"/>
</dbReference>
<dbReference type="PROSITE" id="PS51898">
    <property type="entry name" value="TYR_RECOMBINASE"/>
    <property type="match status" value="1"/>
</dbReference>
<accession>A0A8S5TLB0</accession>
<organism evidence="9">
    <name type="scientific">Siphoviridae sp. ctTIi48</name>
    <dbReference type="NCBI Taxonomy" id="2827875"/>
    <lineage>
        <taxon>Viruses</taxon>
        <taxon>Duplodnaviria</taxon>
        <taxon>Heunggongvirae</taxon>
        <taxon>Uroviricota</taxon>
        <taxon>Caudoviricetes</taxon>
    </lineage>
</organism>
<evidence type="ECO:0000256" key="2">
    <source>
        <dbReference type="ARBA" id="ARBA00016082"/>
    </source>
</evidence>
<evidence type="ECO:0000256" key="7">
    <source>
        <dbReference type="ARBA" id="ARBA00023195"/>
    </source>
</evidence>
<proteinExistence type="inferred from homology"/>
<dbReference type="InterPro" id="IPR002104">
    <property type="entry name" value="Integrase_catalytic"/>
</dbReference>
<dbReference type="SUPFAM" id="SSF56349">
    <property type="entry name" value="DNA breaking-rejoining enzymes"/>
    <property type="match status" value="1"/>
</dbReference>